<sequence length="86" mass="9496">SSEFLTSGQTTIEKTHKQDIANARIQATSPTENIILKFPGKRNSLLPNLRRPHSVGPGNFFSKQKRHRVNTEPAESDITAQGRGKG</sequence>
<evidence type="ECO:0000256" key="1">
    <source>
        <dbReference type="SAM" id="MobiDB-lite"/>
    </source>
</evidence>
<gene>
    <name evidence="2" type="primary">ORF28367</name>
</gene>
<accession>A0A0B6YMI7</accession>
<feature type="non-terminal residue" evidence="2">
    <location>
        <position position="1"/>
    </location>
</feature>
<reference evidence="2" key="1">
    <citation type="submission" date="2014-12" db="EMBL/GenBank/DDBJ databases">
        <title>Insight into the proteome of Arion vulgaris.</title>
        <authorList>
            <person name="Aradska J."/>
            <person name="Bulat T."/>
            <person name="Smidak R."/>
            <person name="Sarate P."/>
            <person name="Gangsoo J."/>
            <person name="Sialana F."/>
            <person name="Bilban M."/>
            <person name="Lubec G."/>
        </authorList>
    </citation>
    <scope>NUCLEOTIDE SEQUENCE</scope>
    <source>
        <tissue evidence="2">Skin</tissue>
    </source>
</reference>
<dbReference type="AlphaFoldDB" id="A0A0B6YMI7"/>
<protein>
    <submittedName>
        <fullName evidence="2">Uncharacterized protein</fullName>
    </submittedName>
</protein>
<name>A0A0B6YMI7_9EUPU</name>
<dbReference type="EMBL" id="HACG01009860">
    <property type="protein sequence ID" value="CEK56725.1"/>
    <property type="molecule type" value="Transcribed_RNA"/>
</dbReference>
<proteinExistence type="predicted"/>
<organism evidence="2">
    <name type="scientific">Arion vulgaris</name>
    <dbReference type="NCBI Taxonomy" id="1028688"/>
    <lineage>
        <taxon>Eukaryota</taxon>
        <taxon>Metazoa</taxon>
        <taxon>Spiralia</taxon>
        <taxon>Lophotrochozoa</taxon>
        <taxon>Mollusca</taxon>
        <taxon>Gastropoda</taxon>
        <taxon>Heterobranchia</taxon>
        <taxon>Euthyneura</taxon>
        <taxon>Panpulmonata</taxon>
        <taxon>Eupulmonata</taxon>
        <taxon>Stylommatophora</taxon>
        <taxon>Helicina</taxon>
        <taxon>Arionoidea</taxon>
        <taxon>Arionidae</taxon>
        <taxon>Arion</taxon>
    </lineage>
</organism>
<evidence type="ECO:0000313" key="2">
    <source>
        <dbReference type="EMBL" id="CEK56725.1"/>
    </source>
</evidence>
<feature type="non-terminal residue" evidence="2">
    <location>
        <position position="86"/>
    </location>
</feature>
<feature type="region of interest" description="Disordered" evidence="1">
    <location>
        <begin position="45"/>
        <end position="86"/>
    </location>
</feature>